<accession>A0ABY2HBB9</accession>
<evidence type="ECO:0000313" key="2">
    <source>
        <dbReference type="EMBL" id="TFB04976.1"/>
    </source>
</evidence>
<dbReference type="GeneID" id="300574324"/>
<dbReference type="Proteomes" id="UP001642720">
    <property type="component" value="Unassembled WGS sequence"/>
</dbReference>
<proteinExistence type="predicted"/>
<gene>
    <name evidence="2" type="ORF">CCMA1212_002492</name>
</gene>
<dbReference type="RefSeq" id="XP_073561177.1">
    <property type="nucleotide sequence ID" value="XM_073699874.1"/>
</dbReference>
<comment type="caution">
    <text evidence="2">The sequence shown here is derived from an EMBL/GenBank/DDBJ whole genome shotgun (WGS) entry which is preliminary data.</text>
</comment>
<name>A0ABY2HBB9_9HYPO</name>
<organism evidence="2 3">
    <name type="scientific">Trichoderma ghanense</name>
    <dbReference type="NCBI Taxonomy" id="65468"/>
    <lineage>
        <taxon>Eukaryota</taxon>
        <taxon>Fungi</taxon>
        <taxon>Dikarya</taxon>
        <taxon>Ascomycota</taxon>
        <taxon>Pezizomycotina</taxon>
        <taxon>Sordariomycetes</taxon>
        <taxon>Hypocreomycetidae</taxon>
        <taxon>Hypocreales</taxon>
        <taxon>Hypocreaceae</taxon>
        <taxon>Trichoderma</taxon>
    </lineage>
</organism>
<dbReference type="EMBL" id="PPTA01000003">
    <property type="protein sequence ID" value="TFB04976.1"/>
    <property type="molecule type" value="Genomic_DNA"/>
</dbReference>
<evidence type="ECO:0000256" key="1">
    <source>
        <dbReference type="SAM" id="MobiDB-lite"/>
    </source>
</evidence>
<keyword evidence="3" id="KW-1185">Reference proteome</keyword>
<evidence type="ECO:0000313" key="3">
    <source>
        <dbReference type="Proteomes" id="UP001642720"/>
    </source>
</evidence>
<protein>
    <submittedName>
        <fullName evidence="2">Uncharacterized protein</fullName>
    </submittedName>
</protein>
<sequence length="194" mass="20831">MRLHRLLFSNRCDATLFGFLSVSGLPSPQKQDERALPGGCGLACQDLITTPFSRGGPWATITGHHCPSFEKPFVFLRGRSPASGQVEKEEVPHCLRVSASGVLCAVGLPRVGVAPSRRCLARRTGQVSQQAGPSYRKNRTESNHTRRNPLRASCFALVSPQGLSCSPVRICAARTRKYGACSRSLGSASAPLQA</sequence>
<reference evidence="2 3" key="1">
    <citation type="submission" date="2018-01" db="EMBL/GenBank/DDBJ databases">
        <title>Genome characterization of the sugarcane-associated fungus Trichoderma ghanense CCMA-1212 and their application in lignocelulose bioconversion.</title>
        <authorList>
            <person name="Steindorff A.S."/>
            <person name="Mendes T.D."/>
            <person name="Vilela E.S.D."/>
            <person name="Rodrigues D.S."/>
            <person name="Formighieri E.F."/>
            <person name="Melo I.S."/>
            <person name="Favaro L.C.L."/>
        </authorList>
    </citation>
    <scope>NUCLEOTIDE SEQUENCE [LARGE SCALE GENOMIC DNA]</scope>
    <source>
        <strain evidence="2 3">CCMA-1212</strain>
    </source>
</reference>
<feature type="region of interest" description="Disordered" evidence="1">
    <location>
        <begin position="122"/>
        <end position="145"/>
    </location>
</feature>